<evidence type="ECO:0000313" key="2">
    <source>
        <dbReference type="EMBL" id="REG99751.1"/>
    </source>
</evidence>
<reference evidence="2 3" key="1">
    <citation type="submission" date="2018-08" db="EMBL/GenBank/DDBJ databases">
        <title>Genomic Encyclopedia of Archaeal and Bacterial Type Strains, Phase II (KMG-II): from individual species to whole genera.</title>
        <authorList>
            <person name="Goeker M."/>
        </authorList>
    </citation>
    <scope>NUCLEOTIDE SEQUENCE [LARGE SCALE GENOMIC DNA]</scope>
    <source>
        <strain evidence="2 3">DSM 100880</strain>
    </source>
</reference>
<comment type="caution">
    <text evidence="2">The sequence shown here is derived from an EMBL/GenBank/DDBJ whole genome shotgun (WGS) entry which is preliminary data.</text>
</comment>
<feature type="signal peptide" evidence="1">
    <location>
        <begin position="1"/>
        <end position="22"/>
    </location>
</feature>
<evidence type="ECO:0000256" key="1">
    <source>
        <dbReference type="SAM" id="SignalP"/>
    </source>
</evidence>
<evidence type="ECO:0000313" key="3">
    <source>
        <dbReference type="Proteomes" id="UP000257136"/>
    </source>
</evidence>
<dbReference type="InterPro" id="IPR011042">
    <property type="entry name" value="6-blade_b-propeller_TolB-like"/>
</dbReference>
<dbReference type="RefSeq" id="WP_115812637.1">
    <property type="nucleotide sequence ID" value="NZ_QUNI01000004.1"/>
</dbReference>
<protein>
    <submittedName>
        <fullName evidence="2">WD40 repeat protein</fullName>
    </submittedName>
</protein>
<dbReference type="EMBL" id="QUNI01000004">
    <property type="protein sequence ID" value="REG99751.1"/>
    <property type="molecule type" value="Genomic_DNA"/>
</dbReference>
<accession>A0A3E0ENL2</accession>
<sequence>MRKITKLILLTSCIFFDSAVNAQVNSEVKIFAPEIISNNKVFGLTISPDGNHVYFVNSSGGRKKLQIMQSEMINGKWQTPKAAFFSDQKFREIDPVISSDGNSILYNSRKSFHKNGNDDKDLDIWMVKRNNGRWGKPFPLTAINSDENETYATMAANGNIYFGLRSNKKGYGGNDIYVSRLINGKYQKPENLGYPINSKSDEGNSYIATDESYMIFSSDGNTSGFGQADLYISFNQNGTWSVPVNLGAEINSDQNDFCPFIFNDATLLFARSQKTGDILVENIYSATINLPFLKALASVQPKVVFDNAFSDGDVYGITFSPDGSYAYTTRSSTDRSICETYRLDIGSDGSFSNPLKMNIWQITSNVANPVISHDGTFALLRISETGKDPDLYISKKDVQGNWQKPVLLPENINTAIDQYYPELTADNHLYYSSNGDVYYAEYKDGQWKNPIAVSELNTSNFSESNVAVSRDGKWLVFLSNRTGVYGAYDLFLSRKTEAGWSKPINLGPKINTNAMEYQPRFSLDNKTLYFTRSVFTEGKRQGRDEVLQVEVGKILDTLLIPM</sequence>
<organism evidence="2 3">
    <name type="scientific">Flavobacterium aquicola</name>
    <dbReference type="NCBI Taxonomy" id="1682742"/>
    <lineage>
        <taxon>Bacteria</taxon>
        <taxon>Pseudomonadati</taxon>
        <taxon>Bacteroidota</taxon>
        <taxon>Flavobacteriia</taxon>
        <taxon>Flavobacteriales</taxon>
        <taxon>Flavobacteriaceae</taxon>
        <taxon>Flavobacterium</taxon>
    </lineage>
</organism>
<keyword evidence="3" id="KW-1185">Reference proteome</keyword>
<dbReference type="AlphaFoldDB" id="A0A3E0ENL2"/>
<name>A0A3E0ENL2_9FLAO</name>
<feature type="chain" id="PRO_5017686417" evidence="1">
    <location>
        <begin position="23"/>
        <end position="562"/>
    </location>
</feature>
<proteinExistence type="predicted"/>
<dbReference type="Proteomes" id="UP000257136">
    <property type="component" value="Unassembled WGS sequence"/>
</dbReference>
<dbReference type="SUPFAM" id="SSF82171">
    <property type="entry name" value="DPP6 N-terminal domain-like"/>
    <property type="match status" value="1"/>
</dbReference>
<dbReference type="Gene3D" id="2.120.10.30">
    <property type="entry name" value="TolB, C-terminal domain"/>
    <property type="match status" value="2"/>
</dbReference>
<dbReference type="InterPro" id="IPR011659">
    <property type="entry name" value="WD40"/>
</dbReference>
<gene>
    <name evidence="2" type="ORF">C8P67_104386</name>
</gene>
<keyword evidence="1" id="KW-0732">Signal</keyword>
<dbReference type="OrthoDB" id="8432779at2"/>
<dbReference type="Pfam" id="PF07676">
    <property type="entry name" value="PD40"/>
    <property type="match status" value="3"/>
</dbReference>